<gene>
    <name evidence="1" type="ORF">DSO57_1012899</name>
</gene>
<protein>
    <submittedName>
        <fullName evidence="1">Uncharacterized protein</fullName>
    </submittedName>
</protein>
<dbReference type="Proteomes" id="UP001165960">
    <property type="component" value="Unassembled WGS sequence"/>
</dbReference>
<accession>A0ACC2SIQ9</accession>
<evidence type="ECO:0000313" key="2">
    <source>
        <dbReference type="Proteomes" id="UP001165960"/>
    </source>
</evidence>
<comment type="caution">
    <text evidence="1">The sequence shown here is derived from an EMBL/GenBank/DDBJ whole genome shotgun (WGS) entry which is preliminary data.</text>
</comment>
<organism evidence="1 2">
    <name type="scientific">Entomophthora muscae</name>
    <dbReference type="NCBI Taxonomy" id="34485"/>
    <lineage>
        <taxon>Eukaryota</taxon>
        <taxon>Fungi</taxon>
        <taxon>Fungi incertae sedis</taxon>
        <taxon>Zoopagomycota</taxon>
        <taxon>Entomophthoromycotina</taxon>
        <taxon>Entomophthoromycetes</taxon>
        <taxon>Entomophthorales</taxon>
        <taxon>Entomophthoraceae</taxon>
        <taxon>Entomophthora</taxon>
    </lineage>
</organism>
<sequence>MLSLILFPIVAYAHSIQYTGKLVDEVATPDVYVNLGQMRKTAVINTGTEKMPGHAGRYMHLHAPTEMPQHEASLVSIPPNSIVASPELDFKLGSITNQNH</sequence>
<evidence type="ECO:0000313" key="1">
    <source>
        <dbReference type="EMBL" id="KAJ9062230.1"/>
    </source>
</evidence>
<proteinExistence type="predicted"/>
<name>A0ACC2SIQ9_9FUNG</name>
<dbReference type="EMBL" id="QTSX02005017">
    <property type="protein sequence ID" value="KAJ9062230.1"/>
    <property type="molecule type" value="Genomic_DNA"/>
</dbReference>
<keyword evidence="2" id="KW-1185">Reference proteome</keyword>
<reference evidence="1" key="1">
    <citation type="submission" date="2022-04" db="EMBL/GenBank/DDBJ databases">
        <title>Genome of the entomopathogenic fungus Entomophthora muscae.</title>
        <authorList>
            <person name="Elya C."/>
            <person name="Lovett B.R."/>
            <person name="Lee E."/>
            <person name="Macias A.M."/>
            <person name="Hajek A.E."/>
            <person name="De Bivort B.L."/>
            <person name="Kasson M.T."/>
            <person name="De Fine Licht H.H."/>
            <person name="Stajich J.E."/>
        </authorList>
    </citation>
    <scope>NUCLEOTIDE SEQUENCE</scope>
    <source>
        <strain evidence="1">Berkeley</strain>
    </source>
</reference>